<dbReference type="Proteomes" id="UP001595906">
    <property type="component" value="Unassembled WGS sequence"/>
</dbReference>
<proteinExistence type="predicted"/>
<dbReference type="EMBL" id="JBHSDC010000003">
    <property type="protein sequence ID" value="MFC4231112.1"/>
    <property type="molecule type" value="Genomic_DNA"/>
</dbReference>
<sequence length="146" mass="17404">MNQAFKLEIAPSLASRVKKWDWILYGIWCLLSAYSYHLYKRNTDLFILITTCIIVILRFLPKKAETNFVEISGERVRWQLSKDIPKVYRSWAEIEWIKFEKDVVSFYEKNSFNNFLSTESFTQAQKEKLNKAITEIASEKNIRLEH</sequence>
<reference evidence="3" key="1">
    <citation type="journal article" date="2019" name="Int. J. Syst. Evol. Microbiol.">
        <title>The Global Catalogue of Microorganisms (GCM) 10K type strain sequencing project: providing services to taxonomists for standard genome sequencing and annotation.</title>
        <authorList>
            <consortium name="The Broad Institute Genomics Platform"/>
            <consortium name="The Broad Institute Genome Sequencing Center for Infectious Disease"/>
            <person name="Wu L."/>
            <person name="Ma J."/>
        </authorList>
    </citation>
    <scope>NUCLEOTIDE SEQUENCE [LARGE SCALE GENOMIC DNA]</scope>
    <source>
        <strain evidence="3">CECT 8010</strain>
    </source>
</reference>
<dbReference type="RefSeq" id="WP_379012499.1">
    <property type="nucleotide sequence ID" value="NZ_JBHSDC010000003.1"/>
</dbReference>
<keyword evidence="1" id="KW-1133">Transmembrane helix</keyword>
<keyword evidence="1" id="KW-0812">Transmembrane</keyword>
<feature type="transmembrane region" description="Helical" evidence="1">
    <location>
        <begin position="20"/>
        <end position="39"/>
    </location>
</feature>
<keyword evidence="1" id="KW-0472">Membrane</keyword>
<name>A0ABV8PW15_9BACT</name>
<keyword evidence="3" id="KW-1185">Reference proteome</keyword>
<comment type="caution">
    <text evidence="2">The sequence shown here is derived from an EMBL/GenBank/DDBJ whole genome shotgun (WGS) entry which is preliminary data.</text>
</comment>
<gene>
    <name evidence="2" type="ORF">ACFOW1_04375</name>
</gene>
<organism evidence="2 3">
    <name type="scientific">Parasediminibacterium paludis</name>
    <dbReference type="NCBI Taxonomy" id="908966"/>
    <lineage>
        <taxon>Bacteria</taxon>
        <taxon>Pseudomonadati</taxon>
        <taxon>Bacteroidota</taxon>
        <taxon>Chitinophagia</taxon>
        <taxon>Chitinophagales</taxon>
        <taxon>Chitinophagaceae</taxon>
        <taxon>Parasediminibacterium</taxon>
    </lineage>
</organism>
<evidence type="ECO:0000256" key="1">
    <source>
        <dbReference type="SAM" id="Phobius"/>
    </source>
</evidence>
<evidence type="ECO:0008006" key="4">
    <source>
        <dbReference type="Google" id="ProtNLM"/>
    </source>
</evidence>
<evidence type="ECO:0000313" key="3">
    <source>
        <dbReference type="Proteomes" id="UP001595906"/>
    </source>
</evidence>
<evidence type="ECO:0000313" key="2">
    <source>
        <dbReference type="EMBL" id="MFC4231112.1"/>
    </source>
</evidence>
<protein>
    <recommendedName>
        <fullName evidence="4">YcxB-like protein</fullName>
    </recommendedName>
</protein>
<feature type="transmembrane region" description="Helical" evidence="1">
    <location>
        <begin position="45"/>
        <end position="61"/>
    </location>
</feature>
<accession>A0ABV8PW15</accession>